<protein>
    <submittedName>
        <fullName evidence="2">Uncharacterized protein</fullName>
    </submittedName>
</protein>
<evidence type="ECO:0000313" key="2">
    <source>
        <dbReference type="EMBL" id="SNR26681.1"/>
    </source>
</evidence>
<gene>
    <name evidence="2" type="ORF">SAMN06265370_101272</name>
</gene>
<dbReference type="AlphaFoldDB" id="A0A238UXN9"/>
<sequence length="106" mass="11475">MIRAALVLLLGATPAAAQEADVTCAALWLGYADFARVSAYLDIGDADRQAARHRAMAIRAGLSPKDADRQIDAQRGGMFLLVRATVEDDDPLSRQLFERQMQLCAG</sequence>
<proteinExistence type="predicted"/>
<organism evidence="2 3">
    <name type="scientific">Puniceibacterium sediminis</name>
    <dbReference type="NCBI Taxonomy" id="1608407"/>
    <lineage>
        <taxon>Bacteria</taxon>
        <taxon>Pseudomonadati</taxon>
        <taxon>Pseudomonadota</taxon>
        <taxon>Alphaproteobacteria</taxon>
        <taxon>Rhodobacterales</taxon>
        <taxon>Paracoccaceae</taxon>
        <taxon>Puniceibacterium</taxon>
    </lineage>
</organism>
<dbReference type="Proteomes" id="UP000198417">
    <property type="component" value="Unassembled WGS sequence"/>
</dbReference>
<name>A0A238UXN9_9RHOB</name>
<evidence type="ECO:0000256" key="1">
    <source>
        <dbReference type="SAM" id="SignalP"/>
    </source>
</evidence>
<dbReference type="EMBL" id="FZNN01000001">
    <property type="protein sequence ID" value="SNR26681.1"/>
    <property type="molecule type" value="Genomic_DNA"/>
</dbReference>
<keyword evidence="1" id="KW-0732">Signal</keyword>
<dbReference type="OrthoDB" id="7856615at2"/>
<feature type="signal peptide" evidence="1">
    <location>
        <begin position="1"/>
        <end position="17"/>
    </location>
</feature>
<reference evidence="2 3" key="1">
    <citation type="submission" date="2017-06" db="EMBL/GenBank/DDBJ databases">
        <authorList>
            <person name="Kim H.J."/>
            <person name="Triplett B.A."/>
        </authorList>
    </citation>
    <scope>NUCLEOTIDE SEQUENCE [LARGE SCALE GENOMIC DNA]</scope>
    <source>
        <strain evidence="2 3">DSM 29052</strain>
    </source>
</reference>
<evidence type="ECO:0000313" key="3">
    <source>
        <dbReference type="Proteomes" id="UP000198417"/>
    </source>
</evidence>
<feature type="chain" id="PRO_5012895826" evidence="1">
    <location>
        <begin position="18"/>
        <end position="106"/>
    </location>
</feature>
<keyword evidence="3" id="KW-1185">Reference proteome</keyword>
<accession>A0A238UXN9</accession>
<dbReference type="RefSeq" id="WP_089268714.1">
    <property type="nucleotide sequence ID" value="NZ_FZNN01000001.1"/>
</dbReference>